<proteinExistence type="predicted"/>
<sequence length="562" mass="64726">MATSSQSCCVCYLRHITNPSIVWCTECDEGLCTECKEHHRFSKASRGHRVIRIAEYQKLPAEILKITQYCTKHDKKYQFYCQKHECPCCSKCIVENHNECRDTVELDDIIHDAKTSNALCEIEETLVEVAENLQKIRQHQQDNLTTFKESRQEIENEIKTTRIKINNHLDKLQEDLMKQLYAVEEKENLKICQLLSSLETREKEITDCQRNIVIIKKHATDLQMFLSMKQIKEDVYSKNKFVQSLEEDKNFKQSSLSYKINTSMKNMMSHIISFGEVRIETKSCDIALIRKKAKQAQMMVPTVQSRSIENIKLAIQKTFNTQGNFIFGCCMLSDGRMAFTYYWDCKIIIFNTKGIKDFKVKMPCNVYDIVYISEDNALAVSSGGSEKQCITIIDLKRKQIKKTISLDSYLYGIVALKDNRLIYSGYDKGIRMINLYDESISDIVRDNMTCNCYTATFRDNIYHTNNSTNTVTCYNLQGGIQWTFQNVSVLKDPSGIDIDNDGNVYVVGTVSHNVVVITPDGKRHREVLTASDGLYCPTSLHYSEQKNQLLIANSNNKLAHFV</sequence>
<dbReference type="OrthoDB" id="6115314at2759"/>
<dbReference type="InterPro" id="IPR000315">
    <property type="entry name" value="Znf_B-box"/>
</dbReference>
<dbReference type="InterPro" id="IPR011042">
    <property type="entry name" value="6-blade_b-propeller_TolB-like"/>
</dbReference>
<keyword evidence="1" id="KW-0862">Zinc</keyword>
<dbReference type="InterPro" id="IPR015943">
    <property type="entry name" value="WD40/YVTN_repeat-like_dom_sf"/>
</dbReference>
<dbReference type="SUPFAM" id="SSF101898">
    <property type="entry name" value="NHL repeat"/>
    <property type="match status" value="1"/>
</dbReference>
<gene>
    <name evidence="4" type="ORF">MCOR_49423</name>
</gene>
<feature type="coiled-coil region" evidence="2">
    <location>
        <begin position="137"/>
        <end position="189"/>
    </location>
</feature>
<dbReference type="Gene3D" id="2.130.10.10">
    <property type="entry name" value="YVTN repeat-like/Quinoprotein amine dehydrogenase"/>
    <property type="match status" value="1"/>
</dbReference>
<dbReference type="GO" id="GO:0045087">
    <property type="term" value="P:innate immune response"/>
    <property type="evidence" value="ECO:0007669"/>
    <property type="project" value="TreeGrafter"/>
</dbReference>
<dbReference type="InterPro" id="IPR047153">
    <property type="entry name" value="TRIM45/56/19-like"/>
</dbReference>
<keyword evidence="5" id="KW-1185">Reference proteome</keyword>
<accession>A0A6J8E7Y1</accession>
<feature type="domain" description="B box-type" evidence="3">
    <location>
        <begin position="6"/>
        <end position="53"/>
    </location>
</feature>
<dbReference type="GO" id="GO:0060340">
    <property type="term" value="P:positive regulation of type I interferon-mediated signaling pathway"/>
    <property type="evidence" value="ECO:0007669"/>
    <property type="project" value="TreeGrafter"/>
</dbReference>
<keyword evidence="1" id="KW-0479">Metal-binding</keyword>
<evidence type="ECO:0000256" key="2">
    <source>
        <dbReference type="SAM" id="Coils"/>
    </source>
</evidence>
<dbReference type="GO" id="GO:0008270">
    <property type="term" value="F:zinc ion binding"/>
    <property type="evidence" value="ECO:0007669"/>
    <property type="project" value="UniProtKB-KW"/>
</dbReference>
<dbReference type="Gene3D" id="3.30.160.60">
    <property type="entry name" value="Classic Zinc Finger"/>
    <property type="match status" value="1"/>
</dbReference>
<evidence type="ECO:0000313" key="5">
    <source>
        <dbReference type="Proteomes" id="UP000507470"/>
    </source>
</evidence>
<dbReference type="PROSITE" id="PS50119">
    <property type="entry name" value="ZF_BBOX"/>
    <property type="match status" value="1"/>
</dbReference>
<name>A0A6J8E7Y1_MYTCO</name>
<dbReference type="Gene3D" id="2.120.10.30">
    <property type="entry name" value="TolB, C-terminal domain"/>
    <property type="match status" value="1"/>
</dbReference>
<protein>
    <recommendedName>
        <fullName evidence="3">B box-type domain-containing protein</fullName>
    </recommendedName>
</protein>
<evidence type="ECO:0000313" key="4">
    <source>
        <dbReference type="EMBL" id="CAC5416844.1"/>
    </source>
</evidence>
<dbReference type="AlphaFoldDB" id="A0A6J8E7Y1"/>
<dbReference type="CDD" id="cd19757">
    <property type="entry name" value="Bbox1"/>
    <property type="match status" value="1"/>
</dbReference>
<evidence type="ECO:0000256" key="1">
    <source>
        <dbReference type="PROSITE-ProRule" id="PRU00024"/>
    </source>
</evidence>
<dbReference type="GO" id="GO:0061630">
    <property type="term" value="F:ubiquitin protein ligase activity"/>
    <property type="evidence" value="ECO:0007669"/>
    <property type="project" value="TreeGrafter"/>
</dbReference>
<dbReference type="EMBL" id="CACVKT020008715">
    <property type="protein sequence ID" value="CAC5416844.1"/>
    <property type="molecule type" value="Genomic_DNA"/>
</dbReference>
<dbReference type="Proteomes" id="UP000507470">
    <property type="component" value="Unassembled WGS sequence"/>
</dbReference>
<keyword evidence="1" id="KW-0863">Zinc-finger</keyword>
<keyword evidence="2" id="KW-0175">Coiled coil</keyword>
<evidence type="ECO:0000259" key="3">
    <source>
        <dbReference type="PROSITE" id="PS50119"/>
    </source>
</evidence>
<dbReference type="GO" id="GO:0005654">
    <property type="term" value="C:nucleoplasm"/>
    <property type="evidence" value="ECO:0007669"/>
    <property type="project" value="TreeGrafter"/>
</dbReference>
<reference evidence="4 5" key="1">
    <citation type="submission" date="2020-06" db="EMBL/GenBank/DDBJ databases">
        <authorList>
            <person name="Li R."/>
            <person name="Bekaert M."/>
        </authorList>
    </citation>
    <scope>NUCLEOTIDE SEQUENCE [LARGE SCALE GENOMIC DNA]</scope>
    <source>
        <strain evidence="5">wild</strain>
    </source>
</reference>
<dbReference type="PANTHER" id="PTHR25462:SF299">
    <property type="entry name" value="E3 UBIQUITIN-PROTEIN LIGASE TRIM56"/>
    <property type="match status" value="1"/>
</dbReference>
<organism evidence="4 5">
    <name type="scientific">Mytilus coruscus</name>
    <name type="common">Sea mussel</name>
    <dbReference type="NCBI Taxonomy" id="42192"/>
    <lineage>
        <taxon>Eukaryota</taxon>
        <taxon>Metazoa</taxon>
        <taxon>Spiralia</taxon>
        <taxon>Lophotrochozoa</taxon>
        <taxon>Mollusca</taxon>
        <taxon>Bivalvia</taxon>
        <taxon>Autobranchia</taxon>
        <taxon>Pteriomorphia</taxon>
        <taxon>Mytilida</taxon>
        <taxon>Mytiloidea</taxon>
        <taxon>Mytilidae</taxon>
        <taxon>Mytilinae</taxon>
        <taxon>Mytilus</taxon>
    </lineage>
</organism>
<dbReference type="PANTHER" id="PTHR25462">
    <property type="entry name" value="BONUS, ISOFORM C-RELATED"/>
    <property type="match status" value="1"/>
</dbReference>
<dbReference type="SUPFAM" id="SSF57845">
    <property type="entry name" value="B-box zinc-binding domain"/>
    <property type="match status" value="1"/>
</dbReference>